<feature type="transmembrane region" description="Helical" evidence="6">
    <location>
        <begin position="326"/>
        <end position="343"/>
    </location>
</feature>
<keyword evidence="3 6" id="KW-0812">Transmembrane</keyword>
<feature type="transmembrane region" description="Helical" evidence="6">
    <location>
        <begin position="183"/>
        <end position="204"/>
    </location>
</feature>
<evidence type="ECO:0000256" key="3">
    <source>
        <dbReference type="ARBA" id="ARBA00022692"/>
    </source>
</evidence>
<feature type="transmembrane region" description="Helical" evidence="6">
    <location>
        <begin position="42"/>
        <end position="64"/>
    </location>
</feature>
<dbReference type="InterPro" id="IPR001991">
    <property type="entry name" value="Na-dicarboxylate_symporter"/>
</dbReference>
<dbReference type="InterPro" id="IPR036458">
    <property type="entry name" value="Na:dicarbo_symporter_sf"/>
</dbReference>
<comment type="caution">
    <text evidence="7">The sequence shown here is derived from an EMBL/GenBank/DDBJ whole genome shotgun (WGS) entry which is preliminary data.</text>
</comment>
<organism evidence="7 8">
    <name type="scientific">Microbacterium marinilacus</name>
    <dbReference type="NCBI Taxonomy" id="415209"/>
    <lineage>
        <taxon>Bacteria</taxon>
        <taxon>Bacillati</taxon>
        <taxon>Actinomycetota</taxon>
        <taxon>Actinomycetes</taxon>
        <taxon>Micrococcales</taxon>
        <taxon>Microbacteriaceae</taxon>
        <taxon>Microbacterium</taxon>
    </lineage>
</organism>
<feature type="transmembrane region" description="Helical" evidence="6">
    <location>
        <begin position="252"/>
        <end position="273"/>
    </location>
</feature>
<feature type="transmembrane region" description="Helical" evidence="6">
    <location>
        <begin position="216"/>
        <end position="240"/>
    </location>
</feature>
<dbReference type="EMBL" id="BAAAYV010000006">
    <property type="protein sequence ID" value="GAA3657861.1"/>
    <property type="molecule type" value="Genomic_DNA"/>
</dbReference>
<evidence type="ECO:0000256" key="5">
    <source>
        <dbReference type="ARBA" id="ARBA00023136"/>
    </source>
</evidence>
<keyword evidence="2" id="KW-0813">Transport</keyword>
<evidence type="ECO:0000256" key="6">
    <source>
        <dbReference type="SAM" id="Phobius"/>
    </source>
</evidence>
<feature type="transmembrane region" description="Helical" evidence="6">
    <location>
        <begin position="293"/>
        <end position="314"/>
    </location>
</feature>
<proteinExistence type="predicted"/>
<feature type="transmembrane region" description="Helical" evidence="6">
    <location>
        <begin position="12"/>
        <end position="30"/>
    </location>
</feature>
<accession>A0ABP7BDW8</accession>
<comment type="subcellular location">
    <subcellularLocation>
        <location evidence="1">Membrane</location>
        <topology evidence="1">Multi-pass membrane protein</topology>
    </subcellularLocation>
</comment>
<keyword evidence="5 6" id="KW-0472">Membrane</keyword>
<dbReference type="Proteomes" id="UP001410795">
    <property type="component" value="Unassembled WGS sequence"/>
</dbReference>
<dbReference type="Gene3D" id="1.10.3860.10">
    <property type="entry name" value="Sodium:dicarboxylate symporter"/>
    <property type="match status" value="1"/>
</dbReference>
<evidence type="ECO:0000313" key="7">
    <source>
        <dbReference type="EMBL" id="GAA3657861.1"/>
    </source>
</evidence>
<sequence length="436" mass="45384">MTKALSNPAIRIALAAVAGIVFGLVVGEWAENLKFVGDLFIRLIQMSIVPLVLSSVIVATGAMTGKGAGRLALRTFSWMIGFSVAAALLAWGLASLLRPGVGMVFEGELDPALAEPAPEPAGWQETVLGFVSTNVVEAMATGSMVPIIVFALLFGAALNAYVGRTGKRTVLDFFDELQQIVLTMIRFVMVVAPIGVFCLLADLAGRVGFAVVTSALAYLGTTLIGVVIILLAMVATVTAVTRLNPTRLPGKLAEQTVLAVTTTSSAVTFPTVLRSAVEKFGISRPVANFTLSIGMTMGSCGAVLNYTIVVLFLAQAGDVSLTPGQIVLGMALAVLLNMGTITVPGGFPVVAMFLATSVGLPTEAIGLLIAVDWFTGVLRTFLNVNGDTMVALLVAHAGDDIDRDVYAGRKAVTPETAVAADRAVADGDLEDAERRD</sequence>
<dbReference type="PANTHER" id="PTHR42865">
    <property type="entry name" value="PROTON/GLUTAMATE-ASPARTATE SYMPORTER"/>
    <property type="match status" value="1"/>
</dbReference>
<feature type="transmembrane region" description="Helical" evidence="6">
    <location>
        <begin position="76"/>
        <end position="97"/>
    </location>
</feature>
<dbReference type="Pfam" id="PF00375">
    <property type="entry name" value="SDF"/>
    <property type="match status" value="1"/>
</dbReference>
<gene>
    <name evidence="7" type="ORF">GCM10022202_17860</name>
</gene>
<evidence type="ECO:0000256" key="1">
    <source>
        <dbReference type="ARBA" id="ARBA00004141"/>
    </source>
</evidence>
<evidence type="ECO:0000256" key="4">
    <source>
        <dbReference type="ARBA" id="ARBA00022989"/>
    </source>
</evidence>
<evidence type="ECO:0000256" key="2">
    <source>
        <dbReference type="ARBA" id="ARBA00022448"/>
    </source>
</evidence>
<protein>
    <submittedName>
        <fullName evidence="7">Dicarboxylate/amino acid:cation symporter</fullName>
    </submittedName>
</protein>
<keyword evidence="4 6" id="KW-1133">Transmembrane helix</keyword>
<feature type="transmembrane region" description="Helical" evidence="6">
    <location>
        <begin position="138"/>
        <end position="162"/>
    </location>
</feature>
<feature type="transmembrane region" description="Helical" evidence="6">
    <location>
        <begin position="349"/>
        <end position="371"/>
    </location>
</feature>
<reference evidence="8" key="1">
    <citation type="journal article" date="2019" name="Int. J. Syst. Evol. Microbiol.">
        <title>The Global Catalogue of Microorganisms (GCM) 10K type strain sequencing project: providing services to taxonomists for standard genome sequencing and annotation.</title>
        <authorList>
            <consortium name="The Broad Institute Genomics Platform"/>
            <consortium name="The Broad Institute Genome Sequencing Center for Infectious Disease"/>
            <person name="Wu L."/>
            <person name="Ma J."/>
        </authorList>
    </citation>
    <scope>NUCLEOTIDE SEQUENCE [LARGE SCALE GENOMIC DNA]</scope>
    <source>
        <strain evidence="8">JCM 16546</strain>
    </source>
</reference>
<dbReference type="RefSeq" id="WP_221857912.1">
    <property type="nucleotide sequence ID" value="NZ_BAAAYV010000006.1"/>
</dbReference>
<dbReference type="PRINTS" id="PR00173">
    <property type="entry name" value="EDTRNSPORT"/>
</dbReference>
<evidence type="ECO:0000313" key="8">
    <source>
        <dbReference type="Proteomes" id="UP001410795"/>
    </source>
</evidence>
<name>A0ABP7BDW8_9MICO</name>
<dbReference type="PANTHER" id="PTHR42865:SF10">
    <property type="entry name" value="SODIUM:DICARBOXYLATE SYMPORTER FAMILY PROTEIN"/>
    <property type="match status" value="1"/>
</dbReference>
<dbReference type="SUPFAM" id="SSF118215">
    <property type="entry name" value="Proton glutamate symport protein"/>
    <property type="match status" value="1"/>
</dbReference>
<keyword evidence="8" id="KW-1185">Reference proteome</keyword>